<proteinExistence type="predicted"/>
<sequence length="335" mass="37843">MADVDNNTLERPSEAVSDAESFREDASITHGPTGDIKADLLEILKSIKQSDDLTAEALRDLRGTLREWRGEYATEPAKKRKFVYLLDGNIERVLPQELIIHDWVETISALCGSEKEEEEEDHGEEESDLSKWIGQQLHKILQEAPSLYVEDGLTLANLMHPRMIPSVLSVLKRFSHNTPALISFLVSMDQHEIPKEEKRKVFKSVLTSMLDLTADPETIHLRANERPCPNPFSRLPQPQPYVPVIDSETLADLTLILYQDDHSTELASFIDHICTATARIDAHAFDALLLPYLSSLATNSNAPITEAPLHTLYRNIITNYQIRIIGPQPERTYTT</sequence>
<keyword evidence="3" id="KW-1185">Reference proteome</keyword>
<feature type="region of interest" description="Disordered" evidence="1">
    <location>
        <begin position="1"/>
        <end position="30"/>
    </location>
</feature>
<comment type="caution">
    <text evidence="2">The sequence shown here is derived from an EMBL/GenBank/DDBJ whole genome shotgun (WGS) entry which is preliminary data.</text>
</comment>
<dbReference type="Proteomes" id="UP000572817">
    <property type="component" value="Unassembled WGS sequence"/>
</dbReference>
<dbReference type="EMBL" id="WWBZ02000051">
    <property type="protein sequence ID" value="KAF4303830.1"/>
    <property type="molecule type" value="Genomic_DNA"/>
</dbReference>
<protein>
    <submittedName>
        <fullName evidence="2">Uncharacterized protein</fullName>
    </submittedName>
</protein>
<dbReference type="AlphaFoldDB" id="A0A8H4ILU7"/>
<name>A0A8H4ILU7_9PEZI</name>
<evidence type="ECO:0000313" key="2">
    <source>
        <dbReference type="EMBL" id="KAF4303830.1"/>
    </source>
</evidence>
<accession>A0A8H4ILU7</accession>
<evidence type="ECO:0000256" key="1">
    <source>
        <dbReference type="SAM" id="MobiDB-lite"/>
    </source>
</evidence>
<gene>
    <name evidence="2" type="ORF">GTA08_BOTSDO08310</name>
</gene>
<evidence type="ECO:0000313" key="3">
    <source>
        <dbReference type="Proteomes" id="UP000572817"/>
    </source>
</evidence>
<reference evidence="2" key="1">
    <citation type="submission" date="2020-04" db="EMBL/GenBank/DDBJ databases">
        <title>Genome Assembly and Annotation of Botryosphaeria dothidea sdau 11-99, a Latent Pathogen of Apple Fruit Ring Rot in China.</title>
        <authorList>
            <person name="Yu C."/>
            <person name="Diao Y."/>
            <person name="Lu Q."/>
            <person name="Zhao J."/>
            <person name="Cui S."/>
            <person name="Peng C."/>
            <person name="He B."/>
            <person name="Liu H."/>
        </authorList>
    </citation>
    <scope>NUCLEOTIDE SEQUENCE [LARGE SCALE GENOMIC DNA]</scope>
    <source>
        <strain evidence="2">Sdau11-99</strain>
    </source>
</reference>
<organism evidence="2 3">
    <name type="scientific">Botryosphaeria dothidea</name>
    <dbReference type="NCBI Taxonomy" id="55169"/>
    <lineage>
        <taxon>Eukaryota</taxon>
        <taxon>Fungi</taxon>
        <taxon>Dikarya</taxon>
        <taxon>Ascomycota</taxon>
        <taxon>Pezizomycotina</taxon>
        <taxon>Dothideomycetes</taxon>
        <taxon>Dothideomycetes incertae sedis</taxon>
        <taxon>Botryosphaeriales</taxon>
        <taxon>Botryosphaeriaceae</taxon>
        <taxon>Botryosphaeria</taxon>
    </lineage>
</organism>
<feature type="compositionally biased region" description="Polar residues" evidence="1">
    <location>
        <begin position="1"/>
        <end position="10"/>
    </location>
</feature>